<evidence type="ECO:0000313" key="2">
    <source>
        <dbReference type="Proteomes" id="UP000309997"/>
    </source>
</evidence>
<accession>A0ACC4CQD7</accession>
<organism evidence="1 2">
    <name type="scientific">Populus alba</name>
    <name type="common">White poplar</name>
    <dbReference type="NCBI Taxonomy" id="43335"/>
    <lineage>
        <taxon>Eukaryota</taxon>
        <taxon>Viridiplantae</taxon>
        <taxon>Streptophyta</taxon>
        <taxon>Embryophyta</taxon>
        <taxon>Tracheophyta</taxon>
        <taxon>Spermatophyta</taxon>
        <taxon>Magnoliopsida</taxon>
        <taxon>eudicotyledons</taxon>
        <taxon>Gunneridae</taxon>
        <taxon>Pentapetalae</taxon>
        <taxon>rosids</taxon>
        <taxon>fabids</taxon>
        <taxon>Malpighiales</taxon>
        <taxon>Salicaceae</taxon>
        <taxon>Saliceae</taxon>
        <taxon>Populus</taxon>
    </lineage>
</organism>
<name>A0ACC4CQD7_POPAL</name>
<gene>
    <name evidence="1" type="ORF">D5086_004141</name>
</gene>
<proteinExistence type="predicted"/>
<dbReference type="Proteomes" id="UP000309997">
    <property type="component" value="Unassembled WGS sequence"/>
</dbReference>
<protein>
    <submittedName>
        <fullName evidence="1">Uncharacterized protein</fullName>
    </submittedName>
</protein>
<reference evidence="1 2" key="1">
    <citation type="journal article" date="2024" name="Plant Biotechnol. J.">
        <title>Genome and CRISPR/Cas9 system of a widespread forest tree (Populus alba) in the world.</title>
        <authorList>
            <person name="Liu Y.J."/>
            <person name="Jiang P.F."/>
            <person name="Han X.M."/>
            <person name="Li X.Y."/>
            <person name="Wang H.M."/>
            <person name="Wang Y.J."/>
            <person name="Wang X.X."/>
            <person name="Zeng Q.Y."/>
        </authorList>
    </citation>
    <scope>NUCLEOTIDE SEQUENCE [LARGE SCALE GENOMIC DNA]</scope>
    <source>
        <strain evidence="2">cv. PAL-ZL1</strain>
    </source>
</reference>
<sequence length="73" mass="8297">MHRSNFQSNATSLETFTISSYCFVKKAVNYLQRPQENCGKQKLPKLARNEEAGKDSDLKSHKALKHFFGTGFS</sequence>
<evidence type="ECO:0000313" key="1">
    <source>
        <dbReference type="EMBL" id="KAL3603282.1"/>
    </source>
</evidence>
<keyword evidence="2" id="KW-1185">Reference proteome</keyword>
<dbReference type="EMBL" id="RCHU02000002">
    <property type="protein sequence ID" value="KAL3603282.1"/>
    <property type="molecule type" value="Genomic_DNA"/>
</dbReference>
<comment type="caution">
    <text evidence="1">The sequence shown here is derived from an EMBL/GenBank/DDBJ whole genome shotgun (WGS) entry which is preliminary data.</text>
</comment>